<sequence>MFLNYFDFHWKDSTMSTMICEKRVSPTTTIAAVSKENRSDVRVSDAEISRRVLAIRSGWSISERVRRRRDADQRFLDLMLALSAGDAA</sequence>
<gene>
    <name evidence="1" type="ORF">RMSM_07105</name>
</gene>
<organism evidence="1 2">
    <name type="scientific">Rhodopirellula maiorica SM1</name>
    <dbReference type="NCBI Taxonomy" id="1265738"/>
    <lineage>
        <taxon>Bacteria</taxon>
        <taxon>Pseudomonadati</taxon>
        <taxon>Planctomycetota</taxon>
        <taxon>Planctomycetia</taxon>
        <taxon>Pirellulales</taxon>
        <taxon>Pirellulaceae</taxon>
        <taxon>Novipirellula</taxon>
    </lineage>
</organism>
<keyword evidence="2" id="KW-1185">Reference proteome</keyword>
<evidence type="ECO:0000313" key="2">
    <source>
        <dbReference type="Proteomes" id="UP000011991"/>
    </source>
</evidence>
<dbReference type="EMBL" id="ANOG01001015">
    <property type="protein sequence ID" value="EMI15989.1"/>
    <property type="molecule type" value="Genomic_DNA"/>
</dbReference>
<dbReference type="PATRIC" id="fig|1265738.3.peg.7082"/>
<accession>M5RPU3</accession>
<proteinExistence type="predicted"/>
<protein>
    <submittedName>
        <fullName evidence="1">Uncharacterized protein</fullName>
    </submittedName>
</protein>
<comment type="caution">
    <text evidence="1">The sequence shown here is derived from an EMBL/GenBank/DDBJ whole genome shotgun (WGS) entry which is preliminary data.</text>
</comment>
<dbReference type="AlphaFoldDB" id="M5RPU3"/>
<reference evidence="1 2" key="1">
    <citation type="journal article" date="2013" name="Mar. Genomics">
        <title>Expression of sulfatases in Rhodopirellula baltica and the diversity of sulfatases in the genus Rhodopirellula.</title>
        <authorList>
            <person name="Wegner C.E."/>
            <person name="Richter-Heitmann T."/>
            <person name="Klindworth A."/>
            <person name="Klockow C."/>
            <person name="Richter M."/>
            <person name="Achstetter T."/>
            <person name="Glockner F.O."/>
            <person name="Harder J."/>
        </authorList>
    </citation>
    <scope>NUCLEOTIDE SEQUENCE [LARGE SCALE GENOMIC DNA]</scope>
    <source>
        <strain evidence="1 2">SM1</strain>
    </source>
</reference>
<name>M5RPU3_9BACT</name>
<evidence type="ECO:0000313" key="1">
    <source>
        <dbReference type="EMBL" id="EMI15989.1"/>
    </source>
</evidence>
<dbReference type="Proteomes" id="UP000011991">
    <property type="component" value="Unassembled WGS sequence"/>
</dbReference>